<evidence type="ECO:0000256" key="6">
    <source>
        <dbReference type="ARBA" id="ARBA00022692"/>
    </source>
</evidence>
<dbReference type="EC" id="7.2.2.8" evidence="3"/>
<dbReference type="CDD" id="cd02094">
    <property type="entry name" value="P-type_ATPase_Cu-like"/>
    <property type="match status" value="1"/>
</dbReference>
<reference evidence="20 21" key="1">
    <citation type="submission" date="2019-11" db="EMBL/GenBank/DDBJ databases">
        <title>Pseudodesulfovibrio alkaliphilus, sp. nov., an alkaliphilic sulfate-reducing bacteria from mud volcano of Taman peninsula, Russia.</title>
        <authorList>
            <person name="Frolova A."/>
            <person name="Merkel A.Y."/>
            <person name="Slobodkin A.I."/>
        </authorList>
    </citation>
    <scope>NUCLEOTIDE SEQUENCE [LARGE SCALE GENOMIC DNA]</scope>
    <source>
        <strain evidence="20 21">F-1</strain>
    </source>
</reference>
<dbReference type="Gene3D" id="2.70.150.10">
    <property type="entry name" value="Calcium-transporting ATPase, cytoplasmic transduction domain A"/>
    <property type="match status" value="1"/>
</dbReference>
<dbReference type="InterPro" id="IPR006122">
    <property type="entry name" value="HMA_Cu_ion-bd"/>
</dbReference>
<sequence length="832" mass="87613">MKSVQARIKGMHCAACSGRIERTVGGMDGVEAVSVNLASETMDLTYDPLVSSPEAVAGRIAELGFEAQFPAMTAEGGELEELRLDIGGMHCAACSARIERVAGALPGVGSASVNLATNSGSFVFDPARVSRRDIRQAIADAGFTTEVRSEAGNVFETRRREAQERLAAQRRELIPAFAFALPLLILTMGHMWGMPLPGWLDPMHAPATFALVQLGLTLPVVWSGRNFYLQGIPALLRGGPNMDSLVAIGTGAAFVYSLWNTAAMAVADPQAAVHLAMDLYYESAAVLIAMISLGKYFEARSRLKTSDAIRALMQLAPDTATLIRDGRQVVVPVDEVEPGDTLLVKPGERIPVDGEVVDGRSSVDESMLTGEPMPVGKAAGDAVAGGTLNTFGALTVAARRVGRDTMLARIIRMVQEAQGSKAPIANLADRVSFYFVPAVMLLAVASGLAWYFAGGESFPFSLRIFVAVLVIACPCAMGLATPVSIMVGTGRGAQLGVLIKSGRALQEAGGLDTVVFDKTGTLTHGRPELAAVTMVRGTMARTEAVYLAAAAESRSEHPLAQAIVRHARALELDPPEPDAFEAVPGKGIRATIGYRTVLIGNRAFMEDNGISLDDDQFAVDAISHYAGQGATVVFFASENKFNAVFAIADAMRDETPEVVASLKRNGLTPIMLTGDNEVTARVVAERAGIDAVIAGVLPDRKAAEIERLQAEGRKVAMVGDGINDAPALALADIGVAMGSGIDVAVESGDVVLIKSDLRALLTALNLSRATMTNIKQNLFWAFAFNVIGLPVAAGLLHVFGGPTLNPMIAGTAMAMSSVTVVGNALRLRFFNA</sequence>
<organism evidence="20 21">
    <name type="scientific">Pseudodesulfovibrio alkaliphilus</name>
    <dbReference type="NCBI Taxonomy" id="2661613"/>
    <lineage>
        <taxon>Bacteria</taxon>
        <taxon>Pseudomonadati</taxon>
        <taxon>Thermodesulfobacteriota</taxon>
        <taxon>Desulfovibrionia</taxon>
        <taxon>Desulfovibrionales</taxon>
        <taxon>Desulfovibrionaceae</taxon>
    </lineage>
</organism>
<dbReference type="PANTHER" id="PTHR43520:SF8">
    <property type="entry name" value="P-TYPE CU(+) TRANSPORTER"/>
    <property type="match status" value="1"/>
</dbReference>
<dbReference type="InterPro" id="IPR027256">
    <property type="entry name" value="P-typ_ATPase_IB"/>
</dbReference>
<dbReference type="InterPro" id="IPR001757">
    <property type="entry name" value="P_typ_ATPase"/>
</dbReference>
<dbReference type="SUPFAM" id="SSF55008">
    <property type="entry name" value="HMA, heavy metal-associated domain"/>
    <property type="match status" value="2"/>
</dbReference>
<evidence type="ECO:0000313" key="21">
    <source>
        <dbReference type="Proteomes" id="UP000461162"/>
    </source>
</evidence>
<dbReference type="PROSITE" id="PS00154">
    <property type="entry name" value="ATPASE_E1_E2"/>
    <property type="match status" value="1"/>
</dbReference>
<dbReference type="PROSITE" id="PS01047">
    <property type="entry name" value="HMA_1"/>
    <property type="match status" value="1"/>
</dbReference>
<feature type="transmembrane region" description="Helical" evidence="18">
    <location>
        <begin position="431"/>
        <end position="452"/>
    </location>
</feature>
<comment type="subcellular location">
    <subcellularLocation>
        <location evidence="1">Cell membrane</location>
        <topology evidence="1">Multi-pass membrane protein</topology>
    </subcellularLocation>
</comment>
<evidence type="ECO:0000256" key="12">
    <source>
        <dbReference type="ARBA" id="ARBA00022842"/>
    </source>
</evidence>
<keyword evidence="6 18" id="KW-0812">Transmembrane</keyword>
<protein>
    <recommendedName>
        <fullName evidence="3">P-type Cu(+) transporter</fullName>
        <ecNumber evidence="3">7.2.2.8</ecNumber>
    </recommendedName>
</protein>
<feature type="transmembrane region" description="Helical" evidence="18">
    <location>
        <begin position="173"/>
        <end position="193"/>
    </location>
</feature>
<feature type="domain" description="HMA" evidence="19">
    <location>
        <begin position="80"/>
        <end position="146"/>
    </location>
</feature>
<keyword evidence="14 18" id="KW-1133">Transmembrane helix</keyword>
<feature type="transmembrane region" description="Helical" evidence="18">
    <location>
        <begin position="279"/>
        <end position="297"/>
    </location>
</feature>
<dbReference type="FunFam" id="3.30.70.100:FF:000001">
    <property type="entry name" value="ATPase copper transporting beta"/>
    <property type="match status" value="1"/>
</dbReference>
<dbReference type="PRINTS" id="PR00119">
    <property type="entry name" value="CATATPASE"/>
</dbReference>
<dbReference type="Pfam" id="PF00122">
    <property type="entry name" value="E1-E2_ATPase"/>
    <property type="match status" value="1"/>
</dbReference>
<dbReference type="InterPro" id="IPR059000">
    <property type="entry name" value="ATPase_P-type_domA"/>
</dbReference>
<comment type="caution">
    <text evidence="20">The sequence shown here is derived from an EMBL/GenBank/DDBJ whole genome shotgun (WGS) entry which is preliminary data.</text>
</comment>
<dbReference type="InterPro" id="IPR018303">
    <property type="entry name" value="ATPase_P-typ_P_site"/>
</dbReference>
<evidence type="ECO:0000256" key="5">
    <source>
        <dbReference type="ARBA" id="ARBA00022475"/>
    </source>
</evidence>
<keyword evidence="5 18" id="KW-1003">Cell membrane</keyword>
<evidence type="ECO:0000259" key="19">
    <source>
        <dbReference type="PROSITE" id="PS50846"/>
    </source>
</evidence>
<evidence type="ECO:0000256" key="14">
    <source>
        <dbReference type="ARBA" id="ARBA00022989"/>
    </source>
</evidence>
<dbReference type="PROSITE" id="PS50846">
    <property type="entry name" value="HMA_2"/>
    <property type="match status" value="2"/>
</dbReference>
<evidence type="ECO:0000256" key="8">
    <source>
        <dbReference type="ARBA" id="ARBA00022737"/>
    </source>
</evidence>
<evidence type="ECO:0000256" key="1">
    <source>
        <dbReference type="ARBA" id="ARBA00004651"/>
    </source>
</evidence>
<dbReference type="InterPro" id="IPR036412">
    <property type="entry name" value="HAD-like_sf"/>
</dbReference>
<dbReference type="GO" id="GO:0055070">
    <property type="term" value="P:copper ion homeostasis"/>
    <property type="evidence" value="ECO:0007669"/>
    <property type="project" value="TreeGrafter"/>
</dbReference>
<evidence type="ECO:0000256" key="7">
    <source>
        <dbReference type="ARBA" id="ARBA00022723"/>
    </source>
</evidence>
<evidence type="ECO:0000256" key="17">
    <source>
        <dbReference type="ARBA" id="ARBA00023136"/>
    </source>
</evidence>
<evidence type="ECO:0000256" key="16">
    <source>
        <dbReference type="ARBA" id="ARBA00023065"/>
    </source>
</evidence>
<dbReference type="Pfam" id="PF00702">
    <property type="entry name" value="Hydrolase"/>
    <property type="match status" value="1"/>
</dbReference>
<comment type="similarity">
    <text evidence="2 18">Belongs to the cation transport ATPase (P-type) (TC 3.A.3) family. Type IB subfamily.</text>
</comment>
<dbReference type="Proteomes" id="UP000461162">
    <property type="component" value="Unassembled WGS sequence"/>
</dbReference>
<dbReference type="PRINTS" id="PR00942">
    <property type="entry name" value="CUATPASEI"/>
</dbReference>
<evidence type="ECO:0000256" key="4">
    <source>
        <dbReference type="ARBA" id="ARBA00022448"/>
    </source>
</evidence>
<dbReference type="InterPro" id="IPR023299">
    <property type="entry name" value="ATPase_P-typ_cyto_dom_N"/>
</dbReference>
<dbReference type="SUPFAM" id="SSF56784">
    <property type="entry name" value="HAD-like"/>
    <property type="match status" value="1"/>
</dbReference>
<dbReference type="FunFam" id="2.70.150.10:FF:000020">
    <property type="entry name" value="Copper-exporting P-type ATPase A"/>
    <property type="match status" value="1"/>
</dbReference>
<dbReference type="Gene3D" id="3.40.1110.10">
    <property type="entry name" value="Calcium-transporting ATPase, cytoplasmic domain N"/>
    <property type="match status" value="1"/>
</dbReference>
<dbReference type="GO" id="GO:0140581">
    <property type="term" value="F:P-type monovalent copper transporter activity"/>
    <property type="evidence" value="ECO:0007669"/>
    <property type="project" value="UniProtKB-EC"/>
</dbReference>
<dbReference type="Pfam" id="PF00403">
    <property type="entry name" value="HMA"/>
    <property type="match status" value="2"/>
</dbReference>
<keyword evidence="15" id="KW-0186">Copper</keyword>
<dbReference type="InterPro" id="IPR023214">
    <property type="entry name" value="HAD_sf"/>
</dbReference>
<evidence type="ECO:0000256" key="11">
    <source>
        <dbReference type="ARBA" id="ARBA00022840"/>
    </source>
</evidence>
<keyword evidence="21" id="KW-1185">Reference proteome</keyword>
<dbReference type="InterPro" id="IPR008250">
    <property type="entry name" value="ATPase_P-typ_transduc_dom_A_sf"/>
</dbReference>
<dbReference type="EMBL" id="WODC01000004">
    <property type="protein sequence ID" value="MUM77398.1"/>
    <property type="molecule type" value="Genomic_DNA"/>
</dbReference>
<dbReference type="FunFam" id="3.30.70.100:FF:000005">
    <property type="entry name" value="Copper-exporting P-type ATPase A"/>
    <property type="match status" value="1"/>
</dbReference>
<dbReference type="NCBIfam" id="TIGR01512">
    <property type="entry name" value="ATPase-IB2_Cd"/>
    <property type="match status" value="1"/>
</dbReference>
<dbReference type="AlphaFoldDB" id="A0A7K1KMT6"/>
<evidence type="ECO:0000256" key="2">
    <source>
        <dbReference type="ARBA" id="ARBA00006024"/>
    </source>
</evidence>
<feature type="transmembrane region" description="Helical" evidence="18">
    <location>
        <begin position="778"/>
        <end position="800"/>
    </location>
</feature>
<dbReference type="InterPro" id="IPR006121">
    <property type="entry name" value="HMA_dom"/>
</dbReference>
<keyword evidence="8" id="KW-0677">Repeat</keyword>
<evidence type="ECO:0000256" key="15">
    <source>
        <dbReference type="ARBA" id="ARBA00023008"/>
    </source>
</evidence>
<keyword evidence="7 18" id="KW-0479">Metal-binding</keyword>
<evidence type="ECO:0000256" key="13">
    <source>
        <dbReference type="ARBA" id="ARBA00022967"/>
    </source>
</evidence>
<dbReference type="InterPro" id="IPR023298">
    <property type="entry name" value="ATPase_P-typ_TM_dom_sf"/>
</dbReference>
<dbReference type="PANTHER" id="PTHR43520">
    <property type="entry name" value="ATP7, ISOFORM B"/>
    <property type="match status" value="1"/>
</dbReference>
<dbReference type="GO" id="GO:0060003">
    <property type="term" value="P:copper ion export"/>
    <property type="evidence" value="ECO:0007669"/>
    <property type="project" value="UniProtKB-ARBA"/>
</dbReference>
<keyword evidence="13" id="KW-1278">Translocase</keyword>
<dbReference type="NCBIfam" id="TIGR01511">
    <property type="entry name" value="ATPase-IB1_Cu"/>
    <property type="match status" value="1"/>
</dbReference>
<dbReference type="SUPFAM" id="SSF81653">
    <property type="entry name" value="Calcium ATPase, transduction domain A"/>
    <property type="match status" value="1"/>
</dbReference>
<dbReference type="SUPFAM" id="SSF81665">
    <property type="entry name" value="Calcium ATPase, transmembrane domain M"/>
    <property type="match status" value="1"/>
</dbReference>
<dbReference type="GO" id="GO:0005886">
    <property type="term" value="C:plasma membrane"/>
    <property type="evidence" value="ECO:0007669"/>
    <property type="project" value="UniProtKB-SubCell"/>
</dbReference>
<dbReference type="InterPro" id="IPR044492">
    <property type="entry name" value="P_typ_ATPase_HD_dom"/>
</dbReference>
<name>A0A7K1KMT6_9BACT</name>
<accession>A0A7K1KMT6</accession>
<evidence type="ECO:0000256" key="3">
    <source>
        <dbReference type="ARBA" id="ARBA00012517"/>
    </source>
</evidence>
<dbReference type="SFLD" id="SFLDS00003">
    <property type="entry name" value="Haloacid_Dehalogenase"/>
    <property type="match status" value="1"/>
</dbReference>
<dbReference type="RefSeq" id="WP_155933532.1">
    <property type="nucleotide sequence ID" value="NZ_WODC01000004.1"/>
</dbReference>
<evidence type="ECO:0000256" key="18">
    <source>
        <dbReference type="RuleBase" id="RU362081"/>
    </source>
</evidence>
<dbReference type="NCBIfam" id="TIGR01525">
    <property type="entry name" value="ATPase-IB_hvy"/>
    <property type="match status" value="1"/>
</dbReference>
<evidence type="ECO:0000313" key="20">
    <source>
        <dbReference type="EMBL" id="MUM77398.1"/>
    </source>
</evidence>
<dbReference type="InterPro" id="IPR036163">
    <property type="entry name" value="HMA_dom_sf"/>
</dbReference>
<dbReference type="Gene3D" id="3.40.50.1000">
    <property type="entry name" value="HAD superfamily/HAD-like"/>
    <property type="match status" value="1"/>
</dbReference>
<dbReference type="Gene3D" id="3.30.70.100">
    <property type="match status" value="2"/>
</dbReference>
<dbReference type="InterPro" id="IPR017969">
    <property type="entry name" value="Heavy-metal-associated_CS"/>
</dbReference>
<dbReference type="CDD" id="cd00371">
    <property type="entry name" value="HMA"/>
    <property type="match status" value="2"/>
</dbReference>
<keyword evidence="12" id="KW-0460">Magnesium</keyword>
<keyword evidence="16" id="KW-0406">Ion transport</keyword>
<evidence type="ECO:0000256" key="9">
    <source>
        <dbReference type="ARBA" id="ARBA00022741"/>
    </source>
</evidence>
<feature type="transmembrane region" description="Helical" evidence="18">
    <location>
        <begin position="205"/>
        <end position="224"/>
    </location>
</feature>
<keyword evidence="11 18" id="KW-0067">ATP-binding</keyword>
<dbReference type="GO" id="GO:0005507">
    <property type="term" value="F:copper ion binding"/>
    <property type="evidence" value="ECO:0007669"/>
    <property type="project" value="InterPro"/>
</dbReference>
<gene>
    <name evidence="20" type="primary">cadA</name>
    <name evidence="20" type="ORF">GKC30_07125</name>
</gene>
<proteinExistence type="inferred from homology"/>
<keyword evidence="20" id="KW-0378">Hydrolase</keyword>
<feature type="transmembrane region" description="Helical" evidence="18">
    <location>
        <begin position="806"/>
        <end position="825"/>
    </location>
</feature>
<keyword evidence="4" id="KW-0813">Transport</keyword>
<feature type="domain" description="HMA" evidence="19">
    <location>
        <begin position="2"/>
        <end position="68"/>
    </location>
</feature>
<dbReference type="NCBIfam" id="TIGR01494">
    <property type="entry name" value="ATPase_P-type"/>
    <property type="match status" value="1"/>
</dbReference>
<feature type="transmembrane region" description="Helical" evidence="18">
    <location>
        <begin position="464"/>
        <end position="487"/>
    </location>
</feature>
<keyword evidence="17 18" id="KW-0472">Membrane</keyword>
<keyword evidence="10" id="KW-0187">Copper transport</keyword>
<dbReference type="GO" id="GO:0043682">
    <property type="term" value="F:P-type divalent copper transporter activity"/>
    <property type="evidence" value="ECO:0007669"/>
    <property type="project" value="TreeGrafter"/>
</dbReference>
<dbReference type="NCBIfam" id="TIGR00003">
    <property type="entry name" value="copper ion binding protein"/>
    <property type="match status" value="2"/>
</dbReference>
<evidence type="ECO:0000256" key="10">
    <source>
        <dbReference type="ARBA" id="ARBA00022796"/>
    </source>
</evidence>
<keyword evidence="9 18" id="KW-0547">Nucleotide-binding</keyword>
<dbReference type="GO" id="GO:0016887">
    <property type="term" value="F:ATP hydrolysis activity"/>
    <property type="evidence" value="ECO:0007669"/>
    <property type="project" value="InterPro"/>
</dbReference>
<dbReference type="SFLD" id="SFLDG00002">
    <property type="entry name" value="C1.7:_P-type_atpase_like"/>
    <property type="match status" value="1"/>
</dbReference>
<dbReference type="SFLD" id="SFLDF00027">
    <property type="entry name" value="p-type_atpase"/>
    <property type="match status" value="1"/>
</dbReference>
<feature type="transmembrane region" description="Helical" evidence="18">
    <location>
        <begin position="245"/>
        <end position="267"/>
    </location>
</feature>
<dbReference type="GO" id="GO:0005524">
    <property type="term" value="F:ATP binding"/>
    <property type="evidence" value="ECO:0007669"/>
    <property type="project" value="UniProtKB-UniRule"/>
</dbReference>